<dbReference type="GO" id="GO:0003677">
    <property type="term" value="F:DNA binding"/>
    <property type="evidence" value="ECO:0007669"/>
    <property type="project" value="UniProtKB-UniRule"/>
</dbReference>
<keyword evidence="6 9" id="KW-0238">DNA-binding</keyword>
<keyword evidence="7 9" id="KW-0233">DNA recombination</keyword>
<reference evidence="14" key="1">
    <citation type="submission" date="2012-06" db="EMBL/GenBank/DDBJ databases">
        <title>Complete sequence of chromosome of Desulfomonile tiedjei DSM 6799.</title>
        <authorList>
            <person name="Lucas S."/>
            <person name="Copeland A."/>
            <person name="Lapidus A."/>
            <person name="Glavina del Rio T."/>
            <person name="Dalin E."/>
            <person name="Tice H."/>
            <person name="Bruce D."/>
            <person name="Goodwin L."/>
            <person name="Pitluck S."/>
            <person name="Peters L."/>
            <person name="Ovchinnikova G."/>
            <person name="Zeytun A."/>
            <person name="Lu M."/>
            <person name="Kyrpides N."/>
            <person name="Mavromatis K."/>
            <person name="Ivanova N."/>
            <person name="Brettin T."/>
            <person name="Detter J.C."/>
            <person name="Han C."/>
            <person name="Larimer F."/>
            <person name="Land M."/>
            <person name="Hauser L."/>
            <person name="Markowitz V."/>
            <person name="Cheng J.-F."/>
            <person name="Hugenholtz P."/>
            <person name="Woyke T."/>
            <person name="Wu D."/>
            <person name="Spring S."/>
            <person name="Schroeder M."/>
            <person name="Brambilla E."/>
            <person name="Klenk H.-P."/>
            <person name="Eisen J.A."/>
        </authorList>
    </citation>
    <scope>NUCLEOTIDE SEQUENCE [LARGE SCALE GENOMIC DNA]</scope>
    <source>
        <strain evidence="14">ATCC 49306 / DSM 6799 / DCB-1</strain>
    </source>
</reference>
<evidence type="ECO:0000256" key="2">
    <source>
        <dbReference type="ARBA" id="ARBA00022490"/>
    </source>
</evidence>
<keyword evidence="4 9" id="KW-0159">Chromosome partition</keyword>
<dbReference type="InterPro" id="IPR004107">
    <property type="entry name" value="Integrase_SAM-like_N"/>
</dbReference>
<dbReference type="NCBIfam" id="NF001399">
    <property type="entry name" value="PRK00283.1"/>
    <property type="match status" value="1"/>
</dbReference>
<evidence type="ECO:0000256" key="9">
    <source>
        <dbReference type="HAMAP-Rule" id="MF_01808"/>
    </source>
</evidence>
<dbReference type="Pfam" id="PF02899">
    <property type="entry name" value="Phage_int_SAM_1"/>
    <property type="match status" value="1"/>
</dbReference>
<organism evidence="13 14">
    <name type="scientific">Desulfomonile tiedjei (strain ATCC 49306 / DSM 6799 / DCB-1)</name>
    <dbReference type="NCBI Taxonomy" id="706587"/>
    <lineage>
        <taxon>Bacteria</taxon>
        <taxon>Pseudomonadati</taxon>
        <taxon>Thermodesulfobacteriota</taxon>
        <taxon>Desulfomonilia</taxon>
        <taxon>Desulfomonilales</taxon>
        <taxon>Desulfomonilaceae</taxon>
        <taxon>Desulfomonile</taxon>
    </lineage>
</organism>
<feature type="compositionally biased region" description="Basic residues" evidence="10">
    <location>
        <begin position="306"/>
        <end position="316"/>
    </location>
</feature>
<dbReference type="InterPro" id="IPR002104">
    <property type="entry name" value="Integrase_catalytic"/>
</dbReference>
<dbReference type="Gene3D" id="1.10.150.130">
    <property type="match status" value="1"/>
</dbReference>
<comment type="function">
    <text evidence="9">Site-specific tyrosine recombinase, which acts by catalyzing the cutting and rejoining of the recombining DNA molecules. The XerC-XerD complex is essential to convert dimers of the bacterial chromosome into monomers to permit their segregation at cell division. It also contributes to the segregational stability of plasmids.</text>
</comment>
<dbReference type="InterPro" id="IPR011010">
    <property type="entry name" value="DNA_brk_join_enz"/>
</dbReference>
<dbReference type="GO" id="GO:0007059">
    <property type="term" value="P:chromosome segregation"/>
    <property type="evidence" value="ECO:0007669"/>
    <property type="project" value="UniProtKB-UniRule"/>
</dbReference>
<dbReference type="InterPro" id="IPR044068">
    <property type="entry name" value="CB"/>
</dbReference>
<proteinExistence type="inferred from homology"/>
<feature type="domain" description="Tyr recombinase" evidence="11">
    <location>
        <begin position="112"/>
        <end position="293"/>
    </location>
</feature>
<evidence type="ECO:0000256" key="1">
    <source>
        <dbReference type="ARBA" id="ARBA00004496"/>
    </source>
</evidence>
<gene>
    <name evidence="9" type="primary">xerC</name>
    <name evidence="13" type="ordered locus">Desti_2537</name>
</gene>
<evidence type="ECO:0000256" key="3">
    <source>
        <dbReference type="ARBA" id="ARBA00022618"/>
    </source>
</evidence>
<evidence type="ECO:0000259" key="11">
    <source>
        <dbReference type="PROSITE" id="PS51898"/>
    </source>
</evidence>
<evidence type="ECO:0000256" key="6">
    <source>
        <dbReference type="ARBA" id="ARBA00023125"/>
    </source>
</evidence>
<dbReference type="AlphaFoldDB" id="I4C6M6"/>
<dbReference type="Pfam" id="PF00589">
    <property type="entry name" value="Phage_integrase"/>
    <property type="match status" value="1"/>
</dbReference>
<dbReference type="InterPro" id="IPR013762">
    <property type="entry name" value="Integrase-like_cat_sf"/>
</dbReference>
<dbReference type="NCBIfam" id="NF040815">
    <property type="entry name" value="recomb_XerA_Arch"/>
    <property type="match status" value="1"/>
</dbReference>
<feature type="active site" evidence="9">
    <location>
        <position position="248"/>
    </location>
</feature>
<dbReference type="PROSITE" id="PS51898">
    <property type="entry name" value="TYR_RECOMBINASE"/>
    <property type="match status" value="1"/>
</dbReference>
<feature type="active site" evidence="9">
    <location>
        <position position="173"/>
    </location>
</feature>
<dbReference type="InterPro" id="IPR023009">
    <property type="entry name" value="Tyrosine_recombinase_XerC/XerD"/>
</dbReference>
<dbReference type="STRING" id="706587.Desti_2537"/>
<dbReference type="GO" id="GO:0009037">
    <property type="term" value="F:tyrosine-based site-specific recombinase activity"/>
    <property type="evidence" value="ECO:0007669"/>
    <property type="project" value="UniProtKB-UniRule"/>
</dbReference>
<dbReference type="GO" id="GO:0005737">
    <property type="term" value="C:cytoplasm"/>
    <property type="evidence" value="ECO:0007669"/>
    <property type="project" value="UniProtKB-SubCell"/>
</dbReference>
<sequence>MLTYEHALILFVRHLETEKMRSPETVRAYVTDLRDFCRYLMDGKKFGEIEDVSKVDQFHIRGYLAGGFGRLRKTSVGRKLAALRSFFRFLVREKYLDLSPAAGIRAPKTEKPLPKALSVDEMERFFSRNTECGMRDMALFELLYSSGLRVSELTSLNVHDLDFDNGWLRVIGKGRKERYVPVGTGAVKALRQYLPLRSEIQSKAKIFTEALFLNSHGGRLSARSVARFVKQCALVAGIAKNVSPHAFRHSFATHMLHGGADLRSIQELLGHSSLSTTQRYTKADLAKLMEIYDQSHPRSGVEHPSGRKTKQKASGD</sequence>
<dbReference type="eggNOG" id="COG4974">
    <property type="taxonomic scope" value="Bacteria"/>
</dbReference>
<dbReference type="Proteomes" id="UP000006055">
    <property type="component" value="Chromosome"/>
</dbReference>
<dbReference type="GO" id="GO:0051301">
    <property type="term" value="P:cell division"/>
    <property type="evidence" value="ECO:0007669"/>
    <property type="project" value="UniProtKB-KW"/>
</dbReference>
<keyword evidence="8 9" id="KW-0131">Cell cycle</keyword>
<comment type="subcellular location">
    <subcellularLocation>
        <location evidence="1 9">Cytoplasm</location>
    </subcellularLocation>
</comment>
<feature type="active site" evidence="9">
    <location>
        <position position="149"/>
    </location>
</feature>
<dbReference type="RefSeq" id="WP_014810359.1">
    <property type="nucleotide sequence ID" value="NC_018025.1"/>
</dbReference>
<evidence type="ECO:0000256" key="8">
    <source>
        <dbReference type="ARBA" id="ARBA00023306"/>
    </source>
</evidence>
<keyword evidence="2 9" id="KW-0963">Cytoplasm</keyword>
<evidence type="ECO:0000313" key="13">
    <source>
        <dbReference type="EMBL" id="AFM25217.1"/>
    </source>
</evidence>
<dbReference type="KEGG" id="dti:Desti_2537"/>
<feature type="active site" evidence="9">
    <location>
        <position position="271"/>
    </location>
</feature>
<keyword evidence="3 9" id="KW-0132">Cell division</keyword>
<evidence type="ECO:0000256" key="4">
    <source>
        <dbReference type="ARBA" id="ARBA00022829"/>
    </source>
</evidence>
<dbReference type="PANTHER" id="PTHR30349">
    <property type="entry name" value="PHAGE INTEGRASE-RELATED"/>
    <property type="match status" value="1"/>
</dbReference>
<dbReference type="HAMAP" id="MF_01808">
    <property type="entry name" value="Recomb_XerC_XerD"/>
    <property type="match status" value="1"/>
</dbReference>
<keyword evidence="5 9" id="KW-0229">DNA integration</keyword>
<feature type="compositionally biased region" description="Basic and acidic residues" evidence="10">
    <location>
        <begin position="294"/>
        <end position="305"/>
    </location>
</feature>
<protein>
    <recommendedName>
        <fullName evidence="9">Tyrosine recombinase XerC</fullName>
    </recommendedName>
</protein>
<feature type="active site" description="O-(3'-phospho-DNA)-tyrosine intermediate" evidence="9">
    <location>
        <position position="280"/>
    </location>
</feature>
<evidence type="ECO:0000256" key="5">
    <source>
        <dbReference type="ARBA" id="ARBA00022908"/>
    </source>
</evidence>
<dbReference type="PATRIC" id="fig|706587.4.peg.2909"/>
<feature type="domain" description="Core-binding (CB)" evidence="12">
    <location>
        <begin position="2"/>
        <end position="91"/>
    </location>
</feature>
<dbReference type="GO" id="GO:0006313">
    <property type="term" value="P:DNA transposition"/>
    <property type="evidence" value="ECO:0007669"/>
    <property type="project" value="UniProtKB-UniRule"/>
</dbReference>
<keyword evidence="14" id="KW-1185">Reference proteome</keyword>
<feature type="active site" evidence="9">
    <location>
        <position position="245"/>
    </location>
</feature>
<dbReference type="PROSITE" id="PS51900">
    <property type="entry name" value="CB"/>
    <property type="match status" value="1"/>
</dbReference>
<evidence type="ECO:0000313" key="14">
    <source>
        <dbReference type="Proteomes" id="UP000006055"/>
    </source>
</evidence>
<dbReference type="CDD" id="cd00798">
    <property type="entry name" value="INT_XerDC_C"/>
    <property type="match status" value="1"/>
</dbReference>
<evidence type="ECO:0000256" key="7">
    <source>
        <dbReference type="ARBA" id="ARBA00023172"/>
    </source>
</evidence>
<dbReference type="Gene3D" id="1.10.443.10">
    <property type="entry name" value="Intergrase catalytic core"/>
    <property type="match status" value="1"/>
</dbReference>
<dbReference type="InterPro" id="IPR010998">
    <property type="entry name" value="Integrase_recombinase_N"/>
</dbReference>
<dbReference type="SUPFAM" id="SSF56349">
    <property type="entry name" value="DNA breaking-rejoining enzymes"/>
    <property type="match status" value="1"/>
</dbReference>
<name>I4C6M6_DESTA</name>
<dbReference type="PANTHER" id="PTHR30349:SF77">
    <property type="entry name" value="TYROSINE RECOMBINASE XERC"/>
    <property type="match status" value="1"/>
</dbReference>
<dbReference type="HOGENOM" id="CLU_027562_9_0_7"/>
<dbReference type="EMBL" id="CP003360">
    <property type="protein sequence ID" value="AFM25217.1"/>
    <property type="molecule type" value="Genomic_DNA"/>
</dbReference>
<evidence type="ECO:0000259" key="12">
    <source>
        <dbReference type="PROSITE" id="PS51900"/>
    </source>
</evidence>
<dbReference type="InterPro" id="IPR050090">
    <property type="entry name" value="Tyrosine_recombinase_XerCD"/>
</dbReference>
<comment type="subunit">
    <text evidence="9">Forms a cyclic heterotetrameric complex composed of two molecules of XerC and two molecules of XerD.</text>
</comment>
<feature type="region of interest" description="Disordered" evidence="10">
    <location>
        <begin position="294"/>
        <end position="316"/>
    </location>
</feature>
<comment type="similarity">
    <text evidence="9">Belongs to the 'phage' integrase family. XerC subfamily.</text>
</comment>
<accession>I4C6M6</accession>
<evidence type="ECO:0000256" key="10">
    <source>
        <dbReference type="SAM" id="MobiDB-lite"/>
    </source>
</evidence>